<evidence type="ECO:0000259" key="11">
    <source>
        <dbReference type="Pfam" id="PF00370"/>
    </source>
</evidence>
<dbReference type="Pfam" id="PF02782">
    <property type="entry name" value="FGGY_C"/>
    <property type="match status" value="1"/>
</dbReference>
<dbReference type="PROSITE" id="PS00933">
    <property type="entry name" value="FGGY_KINASES_1"/>
    <property type="match status" value="1"/>
</dbReference>
<dbReference type="Proteomes" id="UP000838748">
    <property type="component" value="Unassembled WGS sequence"/>
</dbReference>
<dbReference type="EC" id="2.7.1.17" evidence="8 10"/>
<keyword evidence="5 8" id="KW-0418">Kinase</keyword>
<dbReference type="NCBIfam" id="TIGR01312">
    <property type="entry name" value="XylB"/>
    <property type="match status" value="1"/>
</dbReference>
<dbReference type="HAMAP" id="MF_02220">
    <property type="entry name" value="XylB"/>
    <property type="match status" value="1"/>
</dbReference>
<keyword evidence="7 8" id="KW-0119">Carbohydrate metabolism</keyword>
<evidence type="ECO:0000256" key="2">
    <source>
        <dbReference type="ARBA" id="ARBA00022629"/>
    </source>
</evidence>
<evidence type="ECO:0000313" key="14">
    <source>
        <dbReference type="Proteomes" id="UP000838748"/>
    </source>
</evidence>
<keyword evidence="4 8" id="KW-0547">Nucleotide-binding</keyword>
<organism evidence="13 14">
    <name type="scientific">Vibrio marisflavi CECT 7928</name>
    <dbReference type="NCBI Taxonomy" id="634439"/>
    <lineage>
        <taxon>Bacteria</taxon>
        <taxon>Pseudomonadati</taxon>
        <taxon>Pseudomonadota</taxon>
        <taxon>Gammaproteobacteria</taxon>
        <taxon>Vibrionales</taxon>
        <taxon>Vibrionaceae</taxon>
        <taxon>Vibrio</taxon>
    </lineage>
</organism>
<dbReference type="InterPro" id="IPR018485">
    <property type="entry name" value="FGGY_C"/>
</dbReference>
<feature type="domain" description="Carbohydrate kinase FGGY N-terminal" evidence="11">
    <location>
        <begin position="1"/>
        <end position="240"/>
    </location>
</feature>
<dbReference type="PROSITE" id="PS00445">
    <property type="entry name" value="FGGY_KINASES_2"/>
    <property type="match status" value="1"/>
</dbReference>
<sequence length="483" mass="52825">MYIGIDLGTSGIKAIVLDESGIIVASKTEPLRVYRPKDLWSEQNPEHWWTALNKAVLGLKEQVDLSNIISIGLSGQMHGATLIDANGEVIRPCILWNDGRSAQECLEIEEMVPNCRDITGNMVMSGFTAPKLLWVKRNEPENFARIDKVLLPKDYLRFRMSGDFATDMSDAAGTSWLDVKNRCWSDKMLSATGLTQRHMPQLYEGTEVTGLLSNELANKWGMPCVPIVAGAGDNAAGAIGVGIVEQGQAMLSLGTSGVYFSVTDTFTSDPENALHSFCHAIPNKWHTMSVMLSAASCLAWFAKTAEFADVKEMIEEAEKAQSSESILFLPYLSGERTPHNDPQAKGAFFGLTPATTREQMALAILEGVGFALADCMDVLHEASGFPNDISLIGGGARSVFWRQMLADIFGIAVSYRVGGDVGPALGAARLAHVGVKPEKDISSICPITSLVQTYQPVPDKHNQYMFKRRKFNELYSRLKGFSF</sequence>
<proteinExistence type="inferred from homology"/>
<comment type="function">
    <text evidence="8">Catalyzes the phosphorylation of D-xylulose to D-xylulose 5-phosphate.</text>
</comment>
<dbReference type="GO" id="GO:0004856">
    <property type="term" value="F:D-xylulokinase activity"/>
    <property type="evidence" value="ECO:0007669"/>
    <property type="project" value="UniProtKB-EC"/>
</dbReference>
<dbReference type="InterPro" id="IPR006000">
    <property type="entry name" value="Xylulokinase"/>
</dbReference>
<name>A0ABM8ZZQ4_9VIBR</name>
<dbReference type="InterPro" id="IPR050406">
    <property type="entry name" value="FGGY_Carb_Kinase"/>
</dbReference>
<comment type="caution">
    <text evidence="13">The sequence shown here is derived from an EMBL/GenBank/DDBJ whole genome shotgun (WGS) entry which is preliminary data.</text>
</comment>
<feature type="binding site" evidence="8">
    <location>
        <begin position="77"/>
        <end position="78"/>
    </location>
    <ligand>
        <name>substrate</name>
    </ligand>
</feature>
<dbReference type="PANTHER" id="PTHR43095">
    <property type="entry name" value="SUGAR KINASE"/>
    <property type="match status" value="1"/>
</dbReference>
<accession>A0ABM8ZZQ4</accession>
<dbReference type="InterPro" id="IPR043129">
    <property type="entry name" value="ATPase_NBD"/>
</dbReference>
<keyword evidence="3 8" id="KW-0808">Transferase</keyword>
<evidence type="ECO:0000256" key="7">
    <source>
        <dbReference type="ARBA" id="ARBA00023277"/>
    </source>
</evidence>
<keyword evidence="14" id="KW-1185">Reference proteome</keyword>
<feature type="active site" description="Proton acceptor" evidence="8">
    <location>
        <position position="233"/>
    </location>
</feature>
<dbReference type="InterPro" id="IPR018483">
    <property type="entry name" value="Carb_kinase_FGGY_CS"/>
</dbReference>
<evidence type="ECO:0000256" key="9">
    <source>
        <dbReference type="RuleBase" id="RU003733"/>
    </source>
</evidence>
<keyword evidence="2 8" id="KW-0859">Xylose metabolism</keyword>
<dbReference type="SUPFAM" id="SSF53067">
    <property type="entry name" value="Actin-like ATPase domain"/>
    <property type="match status" value="2"/>
</dbReference>
<reference evidence="13" key="1">
    <citation type="submission" date="2021-11" db="EMBL/GenBank/DDBJ databases">
        <authorList>
            <person name="Rodrigo-Torres L."/>
            <person name="Arahal R. D."/>
            <person name="Lucena T."/>
        </authorList>
    </citation>
    <scope>NUCLEOTIDE SEQUENCE</scope>
    <source>
        <strain evidence="13">CECT 7928</strain>
    </source>
</reference>
<dbReference type="InterPro" id="IPR000577">
    <property type="entry name" value="Carb_kinase_FGGY"/>
</dbReference>
<evidence type="ECO:0000256" key="5">
    <source>
        <dbReference type="ARBA" id="ARBA00022777"/>
    </source>
</evidence>
<evidence type="ECO:0000256" key="3">
    <source>
        <dbReference type="ARBA" id="ARBA00022679"/>
    </source>
</evidence>
<feature type="domain" description="Carbohydrate kinase FGGY C-terminal" evidence="12">
    <location>
        <begin position="249"/>
        <end position="433"/>
    </location>
</feature>
<evidence type="ECO:0000256" key="8">
    <source>
        <dbReference type="HAMAP-Rule" id="MF_02220"/>
    </source>
</evidence>
<dbReference type="EMBL" id="CAKLDM010000001">
    <property type="protein sequence ID" value="CAH0536429.1"/>
    <property type="molecule type" value="Genomic_DNA"/>
</dbReference>
<dbReference type="PANTHER" id="PTHR43095:SF6">
    <property type="entry name" value="XYLULOSE KINASE"/>
    <property type="match status" value="1"/>
</dbReference>
<protein>
    <recommendedName>
        <fullName evidence="8 10">Xylulose kinase</fullName>
        <shortName evidence="8 10">Xylulokinase</shortName>
        <ecNumber evidence="8 10">2.7.1.17</ecNumber>
    </recommendedName>
</protein>
<feature type="site" description="Important for activity" evidence="8">
    <location>
        <position position="6"/>
    </location>
</feature>
<evidence type="ECO:0000256" key="4">
    <source>
        <dbReference type="ARBA" id="ARBA00022741"/>
    </source>
</evidence>
<evidence type="ECO:0000259" key="12">
    <source>
        <dbReference type="Pfam" id="PF02782"/>
    </source>
</evidence>
<dbReference type="RefSeq" id="WP_237359826.1">
    <property type="nucleotide sequence ID" value="NZ_CAKLDM010000001.1"/>
</dbReference>
<dbReference type="Pfam" id="PF00370">
    <property type="entry name" value="FGGY_N"/>
    <property type="match status" value="1"/>
</dbReference>
<comment type="similarity">
    <text evidence="1 8 9">Belongs to the FGGY kinase family.</text>
</comment>
<dbReference type="Gene3D" id="3.30.420.40">
    <property type="match status" value="2"/>
</dbReference>
<evidence type="ECO:0000313" key="13">
    <source>
        <dbReference type="EMBL" id="CAH0536429.1"/>
    </source>
</evidence>
<comment type="catalytic activity">
    <reaction evidence="8 10">
        <text>D-xylulose + ATP = D-xylulose 5-phosphate + ADP + H(+)</text>
        <dbReference type="Rhea" id="RHEA:10964"/>
        <dbReference type="ChEBI" id="CHEBI:15378"/>
        <dbReference type="ChEBI" id="CHEBI:17140"/>
        <dbReference type="ChEBI" id="CHEBI:30616"/>
        <dbReference type="ChEBI" id="CHEBI:57737"/>
        <dbReference type="ChEBI" id="CHEBI:456216"/>
        <dbReference type="EC" id="2.7.1.17"/>
    </reaction>
</comment>
<evidence type="ECO:0000256" key="1">
    <source>
        <dbReference type="ARBA" id="ARBA00009156"/>
    </source>
</evidence>
<dbReference type="PIRSF" id="PIRSF000538">
    <property type="entry name" value="GlpK"/>
    <property type="match status" value="1"/>
</dbReference>
<evidence type="ECO:0000256" key="10">
    <source>
        <dbReference type="RuleBase" id="RU364073"/>
    </source>
</evidence>
<keyword evidence="6 8" id="KW-0067">ATP-binding</keyword>
<dbReference type="CDD" id="cd07808">
    <property type="entry name" value="ASKHA_NBD_FGGY_EcXK-like"/>
    <property type="match status" value="1"/>
</dbReference>
<evidence type="ECO:0000256" key="6">
    <source>
        <dbReference type="ARBA" id="ARBA00022840"/>
    </source>
</evidence>
<dbReference type="InterPro" id="IPR018484">
    <property type="entry name" value="FGGY_N"/>
</dbReference>
<gene>
    <name evidence="8 10 13" type="primary">xylB</name>
    <name evidence="13" type="ORF">VMF7928_00418</name>
</gene>